<organism evidence="1 2">
    <name type="scientific">Candidatus Thermochlorobacter aerophilus</name>
    <dbReference type="NCBI Taxonomy" id="1868324"/>
    <lineage>
        <taxon>Bacteria</taxon>
        <taxon>Pseudomonadati</taxon>
        <taxon>Chlorobiota</taxon>
        <taxon>Chlorobiia</taxon>
        <taxon>Chlorobiales</taxon>
        <taxon>Candidatus Thermochlorobacteriaceae</taxon>
        <taxon>Candidatus Thermochlorobacter</taxon>
    </lineage>
</organism>
<evidence type="ECO:0000313" key="2">
    <source>
        <dbReference type="Proteomes" id="UP000266389"/>
    </source>
</evidence>
<comment type="caution">
    <text evidence="1">The sequence shown here is derived from an EMBL/GenBank/DDBJ whole genome shotgun (WGS) entry which is preliminary data.</text>
</comment>
<gene>
    <name evidence="1" type="ORF">D0433_05260</name>
</gene>
<dbReference type="AlphaFoldDB" id="A0A395M164"/>
<evidence type="ECO:0000313" key="1">
    <source>
        <dbReference type="EMBL" id="RFM24401.1"/>
    </source>
</evidence>
<reference evidence="1 2" key="1">
    <citation type="journal article" date="2011" name="ISME J.">
        <title>Community ecology of hot spring cyanobacterial mats: predominant populations and their functional potential.</title>
        <authorList>
            <person name="Klatt C.G."/>
            <person name="Wood J.M."/>
            <person name="Rusch D.B."/>
            <person name="Bateson M.M."/>
            <person name="Hamamura N."/>
            <person name="Heidelberg J.F."/>
            <person name="Grossman A.R."/>
            <person name="Bhaya D."/>
            <person name="Cohan F.M."/>
            <person name="Kuhl M."/>
            <person name="Bryant D.A."/>
            <person name="Ward D.M."/>
        </authorList>
    </citation>
    <scope>NUCLEOTIDE SEQUENCE [LARGE SCALE GENOMIC DNA]</scope>
    <source>
        <strain evidence="1">OS</strain>
    </source>
</reference>
<dbReference type="Proteomes" id="UP000266389">
    <property type="component" value="Unassembled WGS sequence"/>
</dbReference>
<dbReference type="EMBL" id="PHFL01000039">
    <property type="protein sequence ID" value="RFM24401.1"/>
    <property type="molecule type" value="Genomic_DNA"/>
</dbReference>
<accession>A0A395M164</accession>
<protein>
    <submittedName>
        <fullName evidence="1">Uncharacterized protein</fullName>
    </submittedName>
</protein>
<proteinExistence type="predicted"/>
<sequence length="209" mass="24271">MTTILSALLWLLVFIVTYRFLRFITTPLFVKLGIYTYHSRMLFTVPIWKKKREMHLGTSYDFFRTNIVGSRRMLASLSQGLLALCEAVEQGKYPKDLLLRGTTYYLSDSTLRRFGFHTRPLRLIEAIFFSLNYLELCILLSLSKRRLTFVNTNSVRIAYCRAEELLRHKEMCRKYANMLLRETSADEAQNKSTSMLLPVQPSASDSLAA</sequence>
<name>A0A395M164_9BACT</name>